<evidence type="ECO:0000256" key="8">
    <source>
        <dbReference type="ARBA" id="ARBA00024209"/>
    </source>
</evidence>
<dbReference type="PANTHER" id="PTHR46539:SF1">
    <property type="entry name" value="E3 UBIQUITIN-PROTEIN LIGASE ATL42"/>
    <property type="match status" value="1"/>
</dbReference>
<dbReference type="PROSITE" id="PS50089">
    <property type="entry name" value="ZF_RING_2"/>
    <property type="match status" value="1"/>
</dbReference>
<dbReference type="GeneID" id="106756968"/>
<evidence type="ECO:0000256" key="10">
    <source>
        <dbReference type="SAM" id="Phobius"/>
    </source>
</evidence>
<dbReference type="GO" id="GO:0008270">
    <property type="term" value="F:zinc ion binding"/>
    <property type="evidence" value="ECO:0007669"/>
    <property type="project" value="UniProtKB-KW"/>
</dbReference>
<evidence type="ECO:0000313" key="13">
    <source>
        <dbReference type="RefSeq" id="XP_014495045.1"/>
    </source>
</evidence>
<gene>
    <name evidence="13" type="primary">LOC106756968</name>
</gene>
<keyword evidence="7 10" id="KW-0472">Membrane</keyword>
<evidence type="ECO:0000259" key="11">
    <source>
        <dbReference type="PROSITE" id="PS50089"/>
    </source>
</evidence>
<dbReference type="PANTHER" id="PTHR46539">
    <property type="entry name" value="E3 UBIQUITIN-PROTEIN LIGASE ATL42"/>
    <property type="match status" value="1"/>
</dbReference>
<evidence type="ECO:0000256" key="1">
    <source>
        <dbReference type="ARBA" id="ARBA00004370"/>
    </source>
</evidence>
<dbReference type="Pfam" id="PF13639">
    <property type="entry name" value="zf-RING_2"/>
    <property type="match status" value="1"/>
</dbReference>
<name>A0A1S3TMP3_VIGRR</name>
<organism evidence="12 13">
    <name type="scientific">Vigna radiata var. radiata</name>
    <name type="common">Mung bean</name>
    <name type="synonym">Phaseolus aureus</name>
    <dbReference type="NCBI Taxonomy" id="3916"/>
    <lineage>
        <taxon>Eukaryota</taxon>
        <taxon>Viridiplantae</taxon>
        <taxon>Streptophyta</taxon>
        <taxon>Embryophyta</taxon>
        <taxon>Tracheophyta</taxon>
        <taxon>Spermatophyta</taxon>
        <taxon>Magnoliopsida</taxon>
        <taxon>eudicotyledons</taxon>
        <taxon>Gunneridae</taxon>
        <taxon>Pentapetalae</taxon>
        <taxon>rosids</taxon>
        <taxon>fabids</taxon>
        <taxon>Fabales</taxon>
        <taxon>Fabaceae</taxon>
        <taxon>Papilionoideae</taxon>
        <taxon>50 kb inversion clade</taxon>
        <taxon>NPAAA clade</taxon>
        <taxon>indigoferoid/millettioid clade</taxon>
        <taxon>Phaseoleae</taxon>
        <taxon>Vigna</taxon>
    </lineage>
</organism>
<protein>
    <submittedName>
        <fullName evidence="13">RING-H2 finger protein ATL5-like</fullName>
    </submittedName>
</protein>
<keyword evidence="6 10" id="KW-1133">Transmembrane helix</keyword>
<dbReference type="InterPro" id="IPR013083">
    <property type="entry name" value="Znf_RING/FYVE/PHD"/>
</dbReference>
<dbReference type="Gene3D" id="3.30.40.10">
    <property type="entry name" value="Zinc/RING finger domain, C3HC4 (zinc finger)"/>
    <property type="match status" value="1"/>
</dbReference>
<evidence type="ECO:0000256" key="6">
    <source>
        <dbReference type="ARBA" id="ARBA00022989"/>
    </source>
</evidence>
<evidence type="ECO:0000256" key="2">
    <source>
        <dbReference type="ARBA" id="ARBA00022692"/>
    </source>
</evidence>
<evidence type="ECO:0000313" key="12">
    <source>
        <dbReference type="Proteomes" id="UP000087766"/>
    </source>
</evidence>
<keyword evidence="3" id="KW-0479">Metal-binding</keyword>
<keyword evidence="2 10" id="KW-0812">Transmembrane</keyword>
<feature type="transmembrane region" description="Helical" evidence="10">
    <location>
        <begin position="12"/>
        <end position="37"/>
    </location>
</feature>
<comment type="subcellular location">
    <subcellularLocation>
        <location evidence="1">Membrane</location>
    </subcellularLocation>
</comment>
<dbReference type="AlphaFoldDB" id="A0A1S3TMP3"/>
<feature type="domain" description="RING-type" evidence="11">
    <location>
        <begin position="68"/>
        <end position="110"/>
    </location>
</feature>
<dbReference type="KEGG" id="vra:106756968"/>
<keyword evidence="5" id="KW-0862">Zinc</keyword>
<reference evidence="12" key="1">
    <citation type="journal article" date="2014" name="Nat. Commun.">
        <title>Genome sequence of mungbean and insights into evolution within Vigna species.</title>
        <authorList>
            <person name="Kang Y.J."/>
            <person name="Kim S.K."/>
            <person name="Kim M.Y."/>
            <person name="Lestari P."/>
            <person name="Kim K.H."/>
            <person name="Ha B.K."/>
            <person name="Jun T.H."/>
            <person name="Hwang W.J."/>
            <person name="Lee T."/>
            <person name="Lee J."/>
            <person name="Shim S."/>
            <person name="Yoon M.Y."/>
            <person name="Jang Y.E."/>
            <person name="Han K.S."/>
            <person name="Taeprayoon P."/>
            <person name="Yoon N."/>
            <person name="Somta P."/>
            <person name="Tanya P."/>
            <person name="Kim K.S."/>
            <person name="Gwag J.G."/>
            <person name="Moon J.K."/>
            <person name="Lee Y.H."/>
            <person name="Park B.S."/>
            <person name="Bombarely A."/>
            <person name="Doyle J.J."/>
            <person name="Jackson S.A."/>
            <person name="Schafleitner R."/>
            <person name="Srinives P."/>
            <person name="Varshney R.K."/>
            <person name="Lee S.H."/>
        </authorList>
    </citation>
    <scope>NUCLEOTIDE SEQUENCE [LARGE SCALE GENOMIC DNA]</scope>
    <source>
        <strain evidence="12">cv. VC1973A</strain>
    </source>
</reference>
<dbReference type="SUPFAM" id="SSF57850">
    <property type="entry name" value="RING/U-box"/>
    <property type="match status" value="1"/>
</dbReference>
<dbReference type="RefSeq" id="XP_014495045.1">
    <property type="nucleotide sequence ID" value="XM_014639559.2"/>
</dbReference>
<reference evidence="13" key="2">
    <citation type="submission" date="2025-08" db="UniProtKB">
        <authorList>
            <consortium name="RefSeq"/>
        </authorList>
    </citation>
    <scope>IDENTIFICATION</scope>
    <source>
        <tissue evidence="13">Leaf</tissue>
    </source>
</reference>
<dbReference type="OrthoDB" id="8062037at2759"/>
<evidence type="ECO:0000256" key="9">
    <source>
        <dbReference type="PROSITE-ProRule" id="PRU00175"/>
    </source>
</evidence>
<dbReference type="SMART" id="SM00184">
    <property type="entry name" value="RING"/>
    <property type="match status" value="1"/>
</dbReference>
<accession>A0A1S3TMP3</accession>
<keyword evidence="12" id="KW-1185">Reference proteome</keyword>
<evidence type="ECO:0000256" key="4">
    <source>
        <dbReference type="ARBA" id="ARBA00022771"/>
    </source>
</evidence>
<sequence>MTTKPDIESEFAYTFMVGIAILLVLLIILIVLFNVCVRLCRRCRGALLSRSLPAFSFSATVHGSLQECAVCLSEFADGDKVRALPNCKHGFHTHCIDLWFACNSTCPLCRTPAQPIKGCPDNEPGSVPVSEAEEGCSSSLGPPIACPREALDVIVKIC</sequence>
<dbReference type="Proteomes" id="UP000087766">
    <property type="component" value="Chromosome 3"/>
</dbReference>
<proteinExistence type="inferred from homology"/>
<dbReference type="GO" id="GO:0016020">
    <property type="term" value="C:membrane"/>
    <property type="evidence" value="ECO:0007669"/>
    <property type="project" value="UniProtKB-SubCell"/>
</dbReference>
<evidence type="ECO:0000256" key="5">
    <source>
        <dbReference type="ARBA" id="ARBA00022833"/>
    </source>
</evidence>
<evidence type="ECO:0000256" key="3">
    <source>
        <dbReference type="ARBA" id="ARBA00022723"/>
    </source>
</evidence>
<dbReference type="InterPro" id="IPR001841">
    <property type="entry name" value="Znf_RING"/>
</dbReference>
<evidence type="ECO:0000256" key="7">
    <source>
        <dbReference type="ARBA" id="ARBA00023136"/>
    </source>
</evidence>
<comment type="similarity">
    <text evidence="8">Belongs to the RING-type zinc finger family. ATL subfamily.</text>
</comment>
<keyword evidence="4 9" id="KW-0863">Zinc-finger</keyword>